<dbReference type="AlphaFoldDB" id="A0A1F6DBY2"/>
<dbReference type="CDD" id="cd05233">
    <property type="entry name" value="SDR_c"/>
    <property type="match status" value="1"/>
</dbReference>
<dbReference type="PANTHER" id="PTHR42760">
    <property type="entry name" value="SHORT-CHAIN DEHYDROGENASES/REDUCTASES FAMILY MEMBER"/>
    <property type="match status" value="1"/>
</dbReference>
<dbReference type="InterPro" id="IPR036291">
    <property type="entry name" value="NAD(P)-bd_dom_sf"/>
</dbReference>
<dbReference type="InterPro" id="IPR057326">
    <property type="entry name" value="KR_dom"/>
</dbReference>
<dbReference type="GO" id="GO:0016616">
    <property type="term" value="F:oxidoreductase activity, acting on the CH-OH group of donors, NAD or NADP as acceptor"/>
    <property type="evidence" value="ECO:0007669"/>
    <property type="project" value="TreeGrafter"/>
</dbReference>
<organism evidence="4 5">
    <name type="scientific">Candidatus Kaiserbacteria bacterium RIFCSPHIGHO2_01_FULL_56_24</name>
    <dbReference type="NCBI Taxonomy" id="1798487"/>
    <lineage>
        <taxon>Bacteria</taxon>
        <taxon>Candidatus Kaiseribacteriota</taxon>
    </lineage>
</organism>
<evidence type="ECO:0000256" key="2">
    <source>
        <dbReference type="ARBA" id="ARBA00023002"/>
    </source>
</evidence>
<keyword evidence="2" id="KW-0560">Oxidoreductase</keyword>
<dbReference type="FunFam" id="3.40.50.720:FF:000084">
    <property type="entry name" value="Short-chain dehydrogenase reductase"/>
    <property type="match status" value="1"/>
</dbReference>
<evidence type="ECO:0000259" key="3">
    <source>
        <dbReference type="SMART" id="SM00822"/>
    </source>
</evidence>
<dbReference type="GO" id="GO:0048038">
    <property type="term" value="F:quinone binding"/>
    <property type="evidence" value="ECO:0007669"/>
    <property type="project" value="TreeGrafter"/>
</dbReference>
<comment type="similarity">
    <text evidence="1">Belongs to the short-chain dehydrogenases/reductases (SDR) family.</text>
</comment>
<dbReference type="PRINTS" id="PR00080">
    <property type="entry name" value="SDRFAMILY"/>
</dbReference>
<evidence type="ECO:0000313" key="5">
    <source>
        <dbReference type="Proteomes" id="UP000176377"/>
    </source>
</evidence>
<dbReference type="Gene3D" id="3.40.50.720">
    <property type="entry name" value="NAD(P)-binding Rossmann-like Domain"/>
    <property type="match status" value="1"/>
</dbReference>
<dbReference type="Proteomes" id="UP000176377">
    <property type="component" value="Unassembled WGS sequence"/>
</dbReference>
<dbReference type="Pfam" id="PF13561">
    <property type="entry name" value="adh_short_C2"/>
    <property type="match status" value="1"/>
</dbReference>
<dbReference type="GO" id="GO:0006633">
    <property type="term" value="P:fatty acid biosynthetic process"/>
    <property type="evidence" value="ECO:0007669"/>
    <property type="project" value="TreeGrafter"/>
</dbReference>
<name>A0A1F6DBY2_9BACT</name>
<dbReference type="SUPFAM" id="SSF51735">
    <property type="entry name" value="NAD(P)-binding Rossmann-fold domains"/>
    <property type="match status" value="1"/>
</dbReference>
<comment type="caution">
    <text evidence="4">The sequence shown here is derived from an EMBL/GenBank/DDBJ whole genome shotgun (WGS) entry which is preliminary data.</text>
</comment>
<reference evidence="4 5" key="1">
    <citation type="journal article" date="2016" name="Nat. Commun.">
        <title>Thousands of microbial genomes shed light on interconnected biogeochemical processes in an aquifer system.</title>
        <authorList>
            <person name="Anantharaman K."/>
            <person name="Brown C.T."/>
            <person name="Hug L.A."/>
            <person name="Sharon I."/>
            <person name="Castelle C.J."/>
            <person name="Probst A.J."/>
            <person name="Thomas B.C."/>
            <person name="Singh A."/>
            <person name="Wilkins M.J."/>
            <person name="Karaoz U."/>
            <person name="Brodie E.L."/>
            <person name="Williams K.H."/>
            <person name="Hubbard S.S."/>
            <person name="Banfield J.F."/>
        </authorList>
    </citation>
    <scope>NUCLEOTIDE SEQUENCE [LARGE SCALE GENOMIC DNA]</scope>
</reference>
<dbReference type="PRINTS" id="PR00081">
    <property type="entry name" value="GDHRDH"/>
</dbReference>
<accession>A0A1F6DBY2</accession>
<protein>
    <recommendedName>
        <fullName evidence="3">Ketoreductase domain-containing protein</fullName>
    </recommendedName>
</protein>
<dbReference type="PANTHER" id="PTHR42760:SF133">
    <property type="entry name" value="3-OXOACYL-[ACYL-CARRIER-PROTEIN] REDUCTASE"/>
    <property type="match status" value="1"/>
</dbReference>
<feature type="domain" description="Ketoreductase" evidence="3">
    <location>
        <begin position="5"/>
        <end position="179"/>
    </location>
</feature>
<dbReference type="EMBL" id="MFLA01000026">
    <property type="protein sequence ID" value="OGG58850.1"/>
    <property type="molecule type" value="Genomic_DNA"/>
</dbReference>
<sequence>MLENKTMLITGSSRGIGAAVARLAKKNGAIVILHGKEDSKELAKLSKELKAEYVVFDVTDESAVQREISRLGGIDLLVNNAGISISKPFLELTSEDWLATFSTNVMGTVNVSKAVISGMLKRKRGVIVNVSSIKGYPHTAGRAAFAASKAAVITLTASMAKEFAPHIRVNAVAPGFTETETTKEAWTERIYKQISSTPIGRAAKPEEIAEVILFLASDKTNYITGQTVIVDGGYSISS</sequence>
<dbReference type="SMART" id="SM00822">
    <property type="entry name" value="PKS_KR"/>
    <property type="match status" value="1"/>
</dbReference>
<evidence type="ECO:0000313" key="4">
    <source>
        <dbReference type="EMBL" id="OGG58850.1"/>
    </source>
</evidence>
<dbReference type="InterPro" id="IPR002347">
    <property type="entry name" value="SDR_fam"/>
</dbReference>
<proteinExistence type="inferred from homology"/>
<evidence type="ECO:0000256" key="1">
    <source>
        <dbReference type="ARBA" id="ARBA00006484"/>
    </source>
</evidence>
<gene>
    <name evidence="4" type="ORF">A2765_00515</name>
</gene>